<organism evidence="1 2">
    <name type="scientific">Bombella pluederhausensis</name>
    <dbReference type="NCBI Taxonomy" id="2967336"/>
    <lineage>
        <taxon>Bacteria</taxon>
        <taxon>Pseudomonadati</taxon>
        <taxon>Pseudomonadota</taxon>
        <taxon>Alphaproteobacteria</taxon>
        <taxon>Acetobacterales</taxon>
        <taxon>Acetobacteraceae</taxon>
        <taxon>Bombella</taxon>
    </lineage>
</organism>
<comment type="caution">
    <text evidence="1">The sequence shown here is derived from an EMBL/GenBank/DDBJ whole genome shotgun (WGS) entry which is preliminary data.</text>
</comment>
<reference evidence="1" key="1">
    <citation type="submission" date="2022-07" db="EMBL/GenBank/DDBJ databases">
        <title>Bombella genomes.</title>
        <authorList>
            <person name="Harer L."/>
            <person name="Styblova S."/>
            <person name="Ehrmann M."/>
        </authorList>
    </citation>
    <scope>NUCLEOTIDE SEQUENCE</scope>
    <source>
        <strain evidence="1">TMW 2.2543</strain>
    </source>
</reference>
<sequence>MTPTRFRECLDTFHWTQRGFARIVGRGEGTVRQWARGAVSIPHNVAQWLENVTTYMEANKPPERQTHTDKQ</sequence>
<name>A0ABT3WGX0_9PROT</name>
<dbReference type="Proteomes" id="UP001165576">
    <property type="component" value="Unassembled WGS sequence"/>
</dbReference>
<evidence type="ECO:0000313" key="2">
    <source>
        <dbReference type="Proteomes" id="UP001165576"/>
    </source>
</evidence>
<gene>
    <name evidence="1" type="ORF">NQF86_02780</name>
</gene>
<dbReference type="RefSeq" id="WP_266116074.1">
    <property type="nucleotide sequence ID" value="NZ_JANIDY010000001.1"/>
</dbReference>
<proteinExistence type="predicted"/>
<keyword evidence="2" id="KW-1185">Reference proteome</keyword>
<dbReference type="InterPro" id="IPR010982">
    <property type="entry name" value="Lambda_DNA-bd_dom_sf"/>
</dbReference>
<evidence type="ECO:0000313" key="1">
    <source>
        <dbReference type="EMBL" id="MCX5617599.1"/>
    </source>
</evidence>
<protein>
    <submittedName>
        <fullName evidence="1">Nuclease</fullName>
    </submittedName>
</protein>
<dbReference type="SUPFAM" id="SSF47413">
    <property type="entry name" value="lambda repressor-like DNA-binding domains"/>
    <property type="match status" value="1"/>
</dbReference>
<accession>A0ABT3WGX0</accession>
<dbReference type="EMBL" id="JANIDY010000001">
    <property type="protein sequence ID" value="MCX5617599.1"/>
    <property type="molecule type" value="Genomic_DNA"/>
</dbReference>